<reference evidence="8 9" key="1">
    <citation type="submission" date="2018-12" db="EMBL/GenBank/DDBJ databases">
        <authorList>
            <person name="Grouzdev D.S."/>
            <person name="Krutkina M.S."/>
        </authorList>
    </citation>
    <scope>NUCLEOTIDE SEQUENCE [LARGE SCALE GENOMIC DNA]</scope>
    <source>
        <strain evidence="8 9">RmlP026</strain>
    </source>
</reference>
<feature type="transmembrane region" description="Helical" evidence="6">
    <location>
        <begin position="337"/>
        <end position="357"/>
    </location>
</feature>
<feature type="transmembrane region" description="Helical" evidence="6">
    <location>
        <begin position="398"/>
        <end position="420"/>
    </location>
</feature>
<dbReference type="Proteomes" id="UP000290759">
    <property type="component" value="Unassembled WGS sequence"/>
</dbReference>
<feature type="transmembrane region" description="Helical" evidence="6">
    <location>
        <begin position="177"/>
        <end position="199"/>
    </location>
</feature>
<dbReference type="PANTHER" id="PTHR43791:SF36">
    <property type="entry name" value="TRANSPORTER, PUTATIVE (AFU_ORTHOLOGUE AFUA_6G08340)-RELATED"/>
    <property type="match status" value="1"/>
</dbReference>
<dbReference type="EMBL" id="QYBB01000008">
    <property type="protein sequence ID" value="RYC32218.1"/>
    <property type="molecule type" value="Genomic_DNA"/>
</dbReference>
<evidence type="ECO:0000259" key="7">
    <source>
        <dbReference type="PROSITE" id="PS50850"/>
    </source>
</evidence>
<reference evidence="8 9" key="2">
    <citation type="submission" date="2019-02" db="EMBL/GenBank/DDBJ databases">
        <title>'Lichenibacterium ramalinii' gen. nov. sp. nov., 'Lichenibacterium minor' gen. nov. sp. nov.</title>
        <authorList>
            <person name="Pankratov T."/>
        </authorList>
    </citation>
    <scope>NUCLEOTIDE SEQUENCE [LARGE SCALE GENOMIC DNA]</scope>
    <source>
        <strain evidence="8 9">RmlP026</strain>
    </source>
</reference>
<protein>
    <submittedName>
        <fullName evidence="8">MFS transporter</fullName>
    </submittedName>
</protein>
<dbReference type="FunFam" id="1.20.1250.20:FF:000018">
    <property type="entry name" value="MFS transporter permease"/>
    <property type="match status" value="1"/>
</dbReference>
<evidence type="ECO:0000313" key="8">
    <source>
        <dbReference type="EMBL" id="RYC32218.1"/>
    </source>
</evidence>
<feature type="transmembrane region" description="Helical" evidence="6">
    <location>
        <begin position="369"/>
        <end position="392"/>
    </location>
</feature>
<dbReference type="PROSITE" id="PS50850">
    <property type="entry name" value="MFS"/>
    <property type="match status" value="1"/>
</dbReference>
<feature type="transmembrane region" description="Helical" evidence="6">
    <location>
        <begin position="85"/>
        <end position="104"/>
    </location>
</feature>
<feature type="transmembrane region" description="Helical" evidence="6">
    <location>
        <begin position="110"/>
        <end position="131"/>
    </location>
</feature>
<feature type="transmembrane region" description="Helical" evidence="6">
    <location>
        <begin position="143"/>
        <end position="165"/>
    </location>
</feature>
<dbReference type="CDD" id="cd17319">
    <property type="entry name" value="MFS_ExuT_GudP_like"/>
    <property type="match status" value="1"/>
</dbReference>
<dbReference type="PANTHER" id="PTHR43791">
    <property type="entry name" value="PERMEASE-RELATED"/>
    <property type="match status" value="1"/>
</dbReference>
<dbReference type="SUPFAM" id="SSF103473">
    <property type="entry name" value="MFS general substrate transporter"/>
    <property type="match status" value="1"/>
</dbReference>
<feature type="transmembrane region" description="Helical" evidence="6">
    <location>
        <begin position="54"/>
        <end position="73"/>
    </location>
</feature>
<dbReference type="InterPro" id="IPR020846">
    <property type="entry name" value="MFS_dom"/>
</dbReference>
<dbReference type="InterPro" id="IPR036259">
    <property type="entry name" value="MFS_trans_sf"/>
</dbReference>
<name>A0A4Q2U8H9_9HYPH</name>
<keyword evidence="2" id="KW-0813">Transport</keyword>
<feature type="domain" description="Major facilitator superfamily (MFS) profile" evidence="7">
    <location>
        <begin position="19"/>
        <end position="425"/>
    </location>
</feature>
<evidence type="ECO:0000256" key="4">
    <source>
        <dbReference type="ARBA" id="ARBA00022989"/>
    </source>
</evidence>
<organism evidence="8 9">
    <name type="scientific">Lichenibacterium minor</name>
    <dbReference type="NCBI Taxonomy" id="2316528"/>
    <lineage>
        <taxon>Bacteria</taxon>
        <taxon>Pseudomonadati</taxon>
        <taxon>Pseudomonadota</taxon>
        <taxon>Alphaproteobacteria</taxon>
        <taxon>Hyphomicrobiales</taxon>
        <taxon>Lichenihabitantaceae</taxon>
        <taxon>Lichenibacterium</taxon>
    </lineage>
</organism>
<dbReference type="Pfam" id="PF07690">
    <property type="entry name" value="MFS_1"/>
    <property type="match status" value="1"/>
</dbReference>
<keyword evidence="3 6" id="KW-0812">Transmembrane</keyword>
<dbReference type="Gene3D" id="1.20.1250.20">
    <property type="entry name" value="MFS general substrate transporter like domains"/>
    <property type="match status" value="2"/>
</dbReference>
<feature type="transmembrane region" description="Helical" evidence="6">
    <location>
        <begin position="22"/>
        <end position="42"/>
    </location>
</feature>
<dbReference type="OrthoDB" id="9773957at2"/>
<evidence type="ECO:0000256" key="2">
    <source>
        <dbReference type="ARBA" id="ARBA00022448"/>
    </source>
</evidence>
<dbReference type="InterPro" id="IPR011701">
    <property type="entry name" value="MFS"/>
</dbReference>
<dbReference type="GO" id="GO:0016020">
    <property type="term" value="C:membrane"/>
    <property type="evidence" value="ECO:0007669"/>
    <property type="project" value="UniProtKB-SubCell"/>
</dbReference>
<keyword evidence="5 6" id="KW-0472">Membrane</keyword>
<sequence>MDGTEAALAAVIRKATWRILPFLMLCYFIAFVDRVNAGFAALQMNHDVGISPSAFGFGGGLFYISYVLCEVPSNLAMRRFGARVWIARIMISWGLVSALMAAVVGPNSFYAVRLLLGAAEAGFFPGVILYLTSWFPAETRGRIVAIFMVAIPISSFLGSPISAALLGTDGWLGLHGWQWLFVIEAVPAVVLGVVCLFYLPDGPRDAAWLSPAERDVLAARLAREDAAPKPAGGHLSLWRVLSNPYVLAASLIYAGASGASQCLSLWQPQIIKSFGLSVSATGWLNALPFGIASVLMVLWGRDSDRRRERVWHTALPLALLAGSLCAALLTGALLPTMVLLCLAVTATYVVKGPFWALSTEWLAAGAAAAGIAQINAMGNIGGFVGTALLGAIKDATGSYALGLMPIAALSAAGLVAVLALGRGPRGAIRGAEPGIAGPAPRVGKR</sequence>
<evidence type="ECO:0000256" key="5">
    <source>
        <dbReference type="ARBA" id="ARBA00023136"/>
    </source>
</evidence>
<keyword evidence="9" id="KW-1185">Reference proteome</keyword>
<feature type="transmembrane region" description="Helical" evidence="6">
    <location>
        <begin position="278"/>
        <end position="298"/>
    </location>
</feature>
<comment type="subcellular location">
    <subcellularLocation>
        <location evidence="1">Membrane</location>
        <topology evidence="1">Multi-pass membrane protein</topology>
    </subcellularLocation>
</comment>
<evidence type="ECO:0000313" key="9">
    <source>
        <dbReference type="Proteomes" id="UP000290759"/>
    </source>
</evidence>
<gene>
    <name evidence="8" type="ORF">D3273_09285</name>
</gene>
<dbReference type="AlphaFoldDB" id="A0A4Q2U8H9"/>
<keyword evidence="4 6" id="KW-1133">Transmembrane helix</keyword>
<evidence type="ECO:0000256" key="1">
    <source>
        <dbReference type="ARBA" id="ARBA00004141"/>
    </source>
</evidence>
<comment type="caution">
    <text evidence="8">The sequence shown here is derived from an EMBL/GenBank/DDBJ whole genome shotgun (WGS) entry which is preliminary data.</text>
</comment>
<accession>A0A4Q2U8H9</accession>
<proteinExistence type="predicted"/>
<evidence type="ECO:0000256" key="3">
    <source>
        <dbReference type="ARBA" id="ARBA00022692"/>
    </source>
</evidence>
<dbReference type="RefSeq" id="WP_129225733.1">
    <property type="nucleotide sequence ID" value="NZ_QYBB01000008.1"/>
</dbReference>
<evidence type="ECO:0000256" key="6">
    <source>
        <dbReference type="SAM" id="Phobius"/>
    </source>
</evidence>
<dbReference type="GO" id="GO:0022857">
    <property type="term" value="F:transmembrane transporter activity"/>
    <property type="evidence" value="ECO:0007669"/>
    <property type="project" value="InterPro"/>
</dbReference>
<feature type="transmembrane region" description="Helical" evidence="6">
    <location>
        <begin position="245"/>
        <end position="266"/>
    </location>
</feature>